<dbReference type="GO" id="GO:0005886">
    <property type="term" value="C:plasma membrane"/>
    <property type="evidence" value="ECO:0007669"/>
    <property type="project" value="InterPro"/>
</dbReference>
<evidence type="ECO:0000313" key="7">
    <source>
        <dbReference type="Proteomes" id="UP001063166"/>
    </source>
</evidence>
<evidence type="ECO:0000256" key="1">
    <source>
        <dbReference type="ARBA" id="ARBA00004141"/>
    </source>
</evidence>
<gene>
    <name evidence="6" type="ORF">LshimejAT787_0404070</name>
</gene>
<dbReference type="PANTHER" id="PTHR28013:SF3">
    <property type="entry name" value="PROTEIN DCV1-RELATED"/>
    <property type="match status" value="1"/>
</dbReference>
<dbReference type="EMBL" id="BRPK01000004">
    <property type="protein sequence ID" value="GLB37356.1"/>
    <property type="molecule type" value="Genomic_DNA"/>
</dbReference>
<keyword evidence="2 5" id="KW-0812">Transmembrane</keyword>
<organism evidence="6 7">
    <name type="scientific">Lyophyllum shimeji</name>
    <name type="common">Hon-shimeji</name>
    <name type="synonym">Tricholoma shimeji</name>
    <dbReference type="NCBI Taxonomy" id="47721"/>
    <lineage>
        <taxon>Eukaryota</taxon>
        <taxon>Fungi</taxon>
        <taxon>Dikarya</taxon>
        <taxon>Basidiomycota</taxon>
        <taxon>Agaricomycotina</taxon>
        <taxon>Agaricomycetes</taxon>
        <taxon>Agaricomycetidae</taxon>
        <taxon>Agaricales</taxon>
        <taxon>Tricholomatineae</taxon>
        <taxon>Lyophyllaceae</taxon>
        <taxon>Lyophyllum</taxon>
    </lineage>
</organism>
<feature type="transmembrane region" description="Helical" evidence="5">
    <location>
        <begin position="12"/>
        <end position="39"/>
    </location>
</feature>
<dbReference type="Pfam" id="PF06687">
    <property type="entry name" value="SUR7"/>
    <property type="match status" value="1"/>
</dbReference>
<sequence length="235" mass="25553">MKDHHRPLARHRLVSAVSAIFLVGAFVLLLLVAVSLPILKPVYLLSVKSTVTGQPATSIATELRFGVWGVCASSVLDQPTWFTNDGWCYGPKLGYDIPSNITTLTGVSPLLVEAVEQSLLVILVLHPIAAGFSLIGFIFSFFLGPHGVAIIALVTTILAGIVGTIVLGIDLALVIIIRKKIIDEIPYHFEVDFGPGTWMVLAAVVMTWLAVIFLSARACYCCGVKRHYHHHHDSY</sequence>
<comment type="subcellular location">
    <subcellularLocation>
        <location evidence="1">Membrane</location>
        <topology evidence="1">Multi-pass membrane protein</topology>
    </subcellularLocation>
</comment>
<feature type="transmembrane region" description="Helical" evidence="5">
    <location>
        <begin position="197"/>
        <end position="220"/>
    </location>
</feature>
<dbReference type="AlphaFoldDB" id="A0A9P3PKG2"/>
<keyword evidence="7" id="KW-1185">Reference proteome</keyword>
<evidence type="ECO:0000256" key="5">
    <source>
        <dbReference type="SAM" id="Phobius"/>
    </source>
</evidence>
<name>A0A9P3PKG2_LYOSH</name>
<comment type="caution">
    <text evidence="6">The sequence shown here is derived from an EMBL/GenBank/DDBJ whole genome shotgun (WGS) entry which is preliminary data.</text>
</comment>
<dbReference type="PANTHER" id="PTHR28013">
    <property type="entry name" value="PROTEIN DCV1-RELATED"/>
    <property type="match status" value="1"/>
</dbReference>
<evidence type="ECO:0000256" key="4">
    <source>
        <dbReference type="ARBA" id="ARBA00023136"/>
    </source>
</evidence>
<evidence type="ECO:0000256" key="2">
    <source>
        <dbReference type="ARBA" id="ARBA00022692"/>
    </source>
</evidence>
<dbReference type="GO" id="GO:0035838">
    <property type="term" value="C:growing cell tip"/>
    <property type="evidence" value="ECO:0007669"/>
    <property type="project" value="TreeGrafter"/>
</dbReference>
<dbReference type="GO" id="GO:0032153">
    <property type="term" value="C:cell division site"/>
    <property type="evidence" value="ECO:0007669"/>
    <property type="project" value="TreeGrafter"/>
</dbReference>
<dbReference type="Proteomes" id="UP001063166">
    <property type="component" value="Unassembled WGS sequence"/>
</dbReference>
<keyword evidence="3 5" id="KW-1133">Transmembrane helix</keyword>
<proteinExistence type="predicted"/>
<dbReference type="InterPro" id="IPR051380">
    <property type="entry name" value="pH-response_reg_palI/RIM9"/>
</dbReference>
<accession>A0A9P3PKG2</accession>
<protein>
    <submittedName>
        <fullName evidence="6">SUR7/PalI family protein</fullName>
    </submittedName>
</protein>
<dbReference type="InterPro" id="IPR009571">
    <property type="entry name" value="SUR7/Rim9-like_fungi"/>
</dbReference>
<dbReference type="OrthoDB" id="3881at2759"/>
<evidence type="ECO:0000256" key="3">
    <source>
        <dbReference type="ARBA" id="ARBA00022989"/>
    </source>
</evidence>
<keyword evidence="4 5" id="KW-0472">Membrane</keyword>
<feature type="transmembrane region" description="Helical" evidence="5">
    <location>
        <begin position="150"/>
        <end position="177"/>
    </location>
</feature>
<feature type="transmembrane region" description="Helical" evidence="5">
    <location>
        <begin position="119"/>
        <end position="143"/>
    </location>
</feature>
<evidence type="ECO:0000313" key="6">
    <source>
        <dbReference type="EMBL" id="GLB37356.1"/>
    </source>
</evidence>
<reference evidence="6" key="1">
    <citation type="submission" date="2022-07" db="EMBL/GenBank/DDBJ databases">
        <title>The genome of Lyophyllum shimeji provides insight into the initial evolution of ectomycorrhizal fungal genome.</title>
        <authorList>
            <person name="Kobayashi Y."/>
            <person name="Shibata T."/>
            <person name="Hirakawa H."/>
            <person name="Shigenobu S."/>
            <person name="Nishiyama T."/>
            <person name="Yamada A."/>
            <person name="Hasebe M."/>
            <person name="Kawaguchi M."/>
        </authorList>
    </citation>
    <scope>NUCLEOTIDE SEQUENCE</scope>
    <source>
        <strain evidence="6">AT787</strain>
    </source>
</reference>